<dbReference type="InterPro" id="IPR052554">
    <property type="entry name" value="2-oxoglutarate_synth_KorC"/>
</dbReference>
<evidence type="ECO:0000259" key="2">
    <source>
        <dbReference type="Pfam" id="PF01558"/>
    </source>
</evidence>
<dbReference type="EMBL" id="CP002858">
    <property type="protein sequence ID" value="AEI13730.1"/>
    <property type="molecule type" value="Genomic_DNA"/>
</dbReference>
<dbReference type="GO" id="GO:0016903">
    <property type="term" value="F:oxidoreductase activity, acting on the aldehyde or oxo group of donors"/>
    <property type="evidence" value="ECO:0007669"/>
    <property type="project" value="InterPro"/>
</dbReference>
<feature type="domain" description="Pyruvate/ketoisovalerate oxidoreductase catalytic" evidence="2">
    <location>
        <begin position="11"/>
        <end position="176"/>
    </location>
</feature>
<gene>
    <name evidence="3" type="ordered locus">Flexsi_0032</name>
</gene>
<dbReference type="Pfam" id="PF01558">
    <property type="entry name" value="POR"/>
    <property type="match status" value="1"/>
</dbReference>
<accession>F8E6U4</accession>
<dbReference type="HOGENOM" id="CLU_087284_0_1_0"/>
<dbReference type="AlphaFoldDB" id="F8E6U4"/>
<proteinExistence type="predicted"/>
<protein>
    <submittedName>
        <fullName evidence="3">Pyruvate/ketoisovalerate oxidoreductase</fullName>
    </submittedName>
</protein>
<dbReference type="PANTHER" id="PTHR42730:SF1">
    <property type="entry name" value="2-OXOGLUTARATE SYNTHASE SUBUNIT KORC"/>
    <property type="match status" value="1"/>
</dbReference>
<dbReference type="InterPro" id="IPR002869">
    <property type="entry name" value="Pyrv_flavodox_OxRed_cen"/>
</dbReference>
<keyword evidence="4" id="KW-1185">Reference proteome</keyword>
<evidence type="ECO:0000313" key="3">
    <source>
        <dbReference type="EMBL" id="AEI13730.1"/>
    </source>
</evidence>
<keyword evidence="1" id="KW-0560">Oxidoreductase</keyword>
<organism evidence="3 4">
    <name type="scientific">Flexistipes sinusarabici (strain ATCC 49648 / DSM 4947 / MAS 10)</name>
    <dbReference type="NCBI Taxonomy" id="717231"/>
    <lineage>
        <taxon>Bacteria</taxon>
        <taxon>Pseudomonadati</taxon>
        <taxon>Deferribacterota</taxon>
        <taxon>Deferribacteres</taxon>
        <taxon>Deferribacterales</taxon>
        <taxon>Flexistipitaceae</taxon>
        <taxon>Flexistipes</taxon>
    </lineage>
</organism>
<dbReference type="Gene3D" id="3.40.920.10">
    <property type="entry name" value="Pyruvate-ferredoxin oxidoreductase, PFOR, domain III"/>
    <property type="match status" value="1"/>
</dbReference>
<dbReference type="STRING" id="717231.Flexsi_0032"/>
<dbReference type="InterPro" id="IPR019752">
    <property type="entry name" value="Pyrv/ketoisovalerate_OxRed_cat"/>
</dbReference>
<reference evidence="4" key="2">
    <citation type="submission" date="2011-06" db="EMBL/GenBank/DDBJ databases">
        <title>The complete genome of Flexistipes sinusarabici DSM 4947.</title>
        <authorList>
            <person name="Lucas S."/>
            <person name="Han J."/>
            <person name="Lapidus A."/>
            <person name="Bruce D."/>
            <person name="Goodwin L."/>
            <person name="Pitluck S."/>
            <person name="Peters L."/>
            <person name="Kyrpides N."/>
            <person name="Mavromatis K."/>
            <person name="Ivanova N."/>
            <person name="Mikhailova N."/>
            <person name="Chertkov O."/>
            <person name="Detter J.C."/>
            <person name="Tapia R."/>
            <person name="Han C."/>
            <person name="Land M."/>
            <person name="Hauser L."/>
            <person name="Markowitz V."/>
            <person name="Cheng J.-F."/>
            <person name="Hugenholtz P."/>
            <person name="Woyke T."/>
            <person name="Wu D."/>
            <person name="Spring S."/>
            <person name="Schroeder M."/>
            <person name="Brambilla E."/>
            <person name="Klenk H.-P."/>
            <person name="Eisen J.A."/>
        </authorList>
    </citation>
    <scope>NUCLEOTIDE SEQUENCE [LARGE SCALE GENOMIC DNA]</scope>
    <source>
        <strain evidence="4">DSM 4947 / MAS 10</strain>
    </source>
</reference>
<evidence type="ECO:0000313" key="4">
    <source>
        <dbReference type="Proteomes" id="UP000006621"/>
    </source>
</evidence>
<dbReference type="RefSeq" id="WP_013885244.1">
    <property type="nucleotide sequence ID" value="NC_015672.1"/>
</dbReference>
<dbReference type="eggNOG" id="COG1014">
    <property type="taxonomic scope" value="Bacteria"/>
</dbReference>
<dbReference type="Proteomes" id="UP000006621">
    <property type="component" value="Chromosome"/>
</dbReference>
<dbReference type="PANTHER" id="PTHR42730">
    <property type="entry name" value="2-OXOGLUTARATE SYNTHASE SUBUNIT KORC"/>
    <property type="match status" value="1"/>
</dbReference>
<evidence type="ECO:0000256" key="1">
    <source>
        <dbReference type="ARBA" id="ARBA00023002"/>
    </source>
</evidence>
<name>F8E6U4_FLESM</name>
<dbReference type="KEGG" id="fsi:Flexsi_0032"/>
<reference evidence="3 4" key="1">
    <citation type="journal article" date="2011" name="Stand. Genomic Sci.">
        <title>Genome sequence of the moderately thermophilic halophile Flexistipes sinusarabici strain (MAS10).</title>
        <authorList>
            <person name="Lapidus A."/>
            <person name="Chertkov O."/>
            <person name="Nolan M."/>
            <person name="Lucas S."/>
            <person name="Hammon N."/>
            <person name="Deshpande S."/>
            <person name="Cheng J.F."/>
            <person name="Tapia R."/>
            <person name="Han C."/>
            <person name="Goodwin L."/>
            <person name="Pitluck S."/>
            <person name="Liolios K."/>
            <person name="Pagani I."/>
            <person name="Ivanova N."/>
            <person name="Huntemann M."/>
            <person name="Mavromatis K."/>
            <person name="Mikhailova N."/>
            <person name="Pati A."/>
            <person name="Chen A."/>
            <person name="Palaniappan K."/>
            <person name="Land M."/>
            <person name="Hauser L."/>
            <person name="Brambilla E.M."/>
            <person name="Rohde M."/>
            <person name="Abt B."/>
            <person name="Spring S."/>
            <person name="Goker M."/>
            <person name="Bristow J."/>
            <person name="Eisen J.A."/>
            <person name="Markowitz V."/>
            <person name="Hugenholtz P."/>
            <person name="Kyrpides N.C."/>
            <person name="Klenk H.P."/>
            <person name="Woyke T."/>
        </authorList>
    </citation>
    <scope>NUCLEOTIDE SEQUENCE [LARGE SCALE GENOMIC DNA]</scope>
    <source>
        <strain evidence="4">DSM 4947 / MAS 10</strain>
    </source>
</reference>
<dbReference type="SUPFAM" id="SSF53323">
    <property type="entry name" value="Pyruvate-ferredoxin oxidoreductase, PFOR, domain III"/>
    <property type="match status" value="1"/>
</dbReference>
<dbReference type="OrthoDB" id="9789125at2"/>
<sequence length="181" mass="19745">MYFDCIMAGHGGQGILSAGMILAHMAVHSDLHVTWFPSYGAEQRGGTANCAVVISSEEIGSPIISNPLYGLIMNYPSLVKFQPKFKKNAKAVVDLSLVSEEYLTREDVTFYGINATKTANELGSPKISNMVMIGGLLKVSKLFDIDVAKDMLKSALSKRHHDLLPLNREALQKGFDGIKEV</sequence>
<keyword evidence="3" id="KW-0670">Pyruvate</keyword>